<dbReference type="Pfam" id="PF24752">
    <property type="entry name" value="DUF7697"/>
    <property type="match status" value="1"/>
</dbReference>
<organism evidence="1 2">
    <name type="scientific">Sphingobium scionense</name>
    <dbReference type="NCBI Taxonomy" id="1404341"/>
    <lineage>
        <taxon>Bacteria</taxon>
        <taxon>Pseudomonadati</taxon>
        <taxon>Pseudomonadota</taxon>
        <taxon>Alphaproteobacteria</taxon>
        <taxon>Sphingomonadales</taxon>
        <taxon>Sphingomonadaceae</taxon>
        <taxon>Sphingobium</taxon>
    </lineage>
</organism>
<reference evidence="1 2" key="1">
    <citation type="submission" date="2020-08" db="EMBL/GenBank/DDBJ databases">
        <title>Genomic Encyclopedia of Type Strains, Phase IV (KMG-IV): sequencing the most valuable type-strain genomes for metagenomic binning, comparative biology and taxonomic classification.</title>
        <authorList>
            <person name="Goeker M."/>
        </authorList>
    </citation>
    <scope>NUCLEOTIDE SEQUENCE [LARGE SCALE GENOMIC DNA]</scope>
    <source>
        <strain evidence="1 2">DSM 19371</strain>
    </source>
</reference>
<gene>
    <name evidence="1" type="ORF">GGQ90_002921</name>
</gene>
<accession>A0A7W6LS36</accession>
<dbReference type="EMBL" id="JACIEU010000011">
    <property type="protein sequence ID" value="MBB4149132.1"/>
    <property type="molecule type" value="Genomic_DNA"/>
</dbReference>
<dbReference type="Proteomes" id="UP000590524">
    <property type="component" value="Unassembled WGS sequence"/>
</dbReference>
<comment type="caution">
    <text evidence="1">The sequence shown here is derived from an EMBL/GenBank/DDBJ whole genome shotgun (WGS) entry which is preliminary data.</text>
</comment>
<dbReference type="RefSeq" id="WP_223178261.1">
    <property type="nucleotide sequence ID" value="NZ_JACIEU010000011.1"/>
</dbReference>
<proteinExistence type="predicted"/>
<name>A0A7W6LS36_9SPHN</name>
<dbReference type="InterPro" id="IPR056114">
    <property type="entry name" value="DUF7697"/>
</dbReference>
<dbReference type="AlphaFoldDB" id="A0A7W6LS36"/>
<keyword evidence="2" id="KW-1185">Reference proteome</keyword>
<evidence type="ECO:0000313" key="2">
    <source>
        <dbReference type="Proteomes" id="UP000590524"/>
    </source>
</evidence>
<sequence>MRVAPMGGVFGLDYGAALALGSALSADMELLAEILPDVESALVRRANGDGGDDADGAEVDHGE</sequence>
<evidence type="ECO:0000313" key="1">
    <source>
        <dbReference type="EMBL" id="MBB4149132.1"/>
    </source>
</evidence>
<protein>
    <submittedName>
        <fullName evidence="1">Uncharacterized protein</fullName>
    </submittedName>
</protein>